<dbReference type="RefSeq" id="WP_151620537.1">
    <property type="nucleotide sequence ID" value="NZ_WBXO01000007.1"/>
</dbReference>
<evidence type="ECO:0000313" key="1">
    <source>
        <dbReference type="EMBL" id="KAB2952164.1"/>
    </source>
</evidence>
<dbReference type="Proteomes" id="UP000468766">
    <property type="component" value="Unassembled WGS sequence"/>
</dbReference>
<gene>
    <name evidence="1" type="ORF">F9B85_10145</name>
</gene>
<proteinExistence type="predicted"/>
<keyword evidence="2" id="KW-1185">Reference proteome</keyword>
<protein>
    <submittedName>
        <fullName evidence="1">Uncharacterized protein</fullName>
    </submittedName>
</protein>
<sequence length="229" mass="27025">MINSYINEYKTLTNKLFPYSMLDFDDVTTIETLESMFNSIEIIYTYVNSTASLDSWITLKLNEVKNQLLISLYYLPQYTEYVFNSFKRSIAELILKITIYSASIDAKTVEYQNSINNIQFRTLKDRIKNLQQYKDSFKNTLDNFFAFYGSSSNNIHLKNSSTIIEYIEAYNSITLKEIKQVRNFVIKVESFLLTIFPKLHNLNDKEFNMPAKIQLKKVLSDTLYKKYFC</sequence>
<evidence type="ECO:0000313" key="2">
    <source>
        <dbReference type="Proteomes" id="UP000468766"/>
    </source>
</evidence>
<organism evidence="1 2">
    <name type="scientific">Heliorestis acidaminivorans</name>
    <dbReference type="NCBI Taxonomy" id="553427"/>
    <lineage>
        <taxon>Bacteria</taxon>
        <taxon>Bacillati</taxon>
        <taxon>Bacillota</taxon>
        <taxon>Clostridia</taxon>
        <taxon>Eubacteriales</taxon>
        <taxon>Heliobacteriaceae</taxon>
        <taxon>Heliorestis</taxon>
    </lineage>
</organism>
<reference evidence="1 2" key="1">
    <citation type="submission" date="2019-10" db="EMBL/GenBank/DDBJ databases">
        <title>Whole-genome sequence of the extremophile Heliorestis acidaminivorans DSM 24790.</title>
        <authorList>
            <person name="Kyndt J.A."/>
            <person name="Meyer T.E."/>
        </authorList>
    </citation>
    <scope>NUCLEOTIDE SEQUENCE [LARGE SCALE GENOMIC DNA]</scope>
    <source>
        <strain evidence="1 2">DSM 24790</strain>
    </source>
</reference>
<dbReference type="AlphaFoldDB" id="A0A6I0F1F5"/>
<dbReference type="EMBL" id="WBXO01000007">
    <property type="protein sequence ID" value="KAB2952164.1"/>
    <property type="molecule type" value="Genomic_DNA"/>
</dbReference>
<comment type="caution">
    <text evidence="1">The sequence shown here is derived from an EMBL/GenBank/DDBJ whole genome shotgun (WGS) entry which is preliminary data.</text>
</comment>
<accession>A0A6I0F1F5</accession>
<name>A0A6I0F1F5_9FIRM</name>